<sequence>NSPKRRLKYLQKSDPACDYATCDGPSCLRRSVLQVRHKVQRLIFCGKCVTVHHAHDGPSFHSVVKFRESISVPKFQNFKCFGTRPPRRSVVPM</sequence>
<feature type="non-terminal residue" evidence="1">
    <location>
        <position position="1"/>
    </location>
</feature>
<proteinExistence type="predicted"/>
<name>A0A6N2BMW5_SOLCI</name>
<protein>
    <submittedName>
        <fullName evidence="1">Uncharacterized protein</fullName>
    </submittedName>
</protein>
<evidence type="ECO:0000313" key="1">
    <source>
        <dbReference type="EMBL" id="TMW95158.1"/>
    </source>
</evidence>
<dbReference type="EMBL" id="RXGB01002438">
    <property type="protein sequence ID" value="TMW95158.1"/>
    <property type="molecule type" value="Genomic_DNA"/>
</dbReference>
<comment type="caution">
    <text evidence="1">The sequence shown here is derived from an EMBL/GenBank/DDBJ whole genome shotgun (WGS) entry which is preliminary data.</text>
</comment>
<accession>A0A6N2BMW5</accession>
<gene>
    <name evidence="1" type="ORF">EJD97_009309</name>
</gene>
<feature type="non-terminal residue" evidence="1">
    <location>
        <position position="93"/>
    </location>
</feature>
<organism evidence="1">
    <name type="scientific">Solanum chilense</name>
    <name type="common">Tomato</name>
    <name type="synonym">Lycopersicon chilense</name>
    <dbReference type="NCBI Taxonomy" id="4083"/>
    <lineage>
        <taxon>Eukaryota</taxon>
        <taxon>Viridiplantae</taxon>
        <taxon>Streptophyta</taxon>
        <taxon>Embryophyta</taxon>
        <taxon>Tracheophyta</taxon>
        <taxon>Spermatophyta</taxon>
        <taxon>Magnoliopsida</taxon>
        <taxon>eudicotyledons</taxon>
        <taxon>Gunneridae</taxon>
        <taxon>Pentapetalae</taxon>
        <taxon>asterids</taxon>
        <taxon>lamiids</taxon>
        <taxon>Solanales</taxon>
        <taxon>Solanaceae</taxon>
        <taxon>Solanoideae</taxon>
        <taxon>Solaneae</taxon>
        <taxon>Solanum</taxon>
        <taxon>Solanum subgen. Lycopersicon</taxon>
    </lineage>
</organism>
<reference evidence="1" key="1">
    <citation type="submission" date="2019-05" db="EMBL/GenBank/DDBJ databases">
        <title>The de novo reference genome and transcriptome assemblies of the wild tomato species Solanum chilense.</title>
        <authorList>
            <person name="Stam R."/>
            <person name="Nosenko T."/>
            <person name="Hoerger A.C."/>
            <person name="Stephan W."/>
            <person name="Seidel M.A."/>
            <person name="Kuhn J.M.M."/>
            <person name="Haberer G."/>
            <person name="Tellier A."/>
        </authorList>
    </citation>
    <scope>NUCLEOTIDE SEQUENCE</scope>
    <source>
        <tissue evidence="1">Mature leaves</tissue>
    </source>
</reference>
<dbReference type="AlphaFoldDB" id="A0A6N2BMW5"/>